<feature type="transmembrane region" description="Helical" evidence="1">
    <location>
        <begin position="238"/>
        <end position="267"/>
    </location>
</feature>
<feature type="transmembrane region" description="Helical" evidence="1">
    <location>
        <begin position="9"/>
        <end position="27"/>
    </location>
</feature>
<gene>
    <name evidence="3" type="ORF">PAECIP111892_05206</name>
</gene>
<organism evidence="3 4">
    <name type="scientific">Paenibacillus auburnensis</name>
    <dbReference type="NCBI Taxonomy" id="2905649"/>
    <lineage>
        <taxon>Bacteria</taxon>
        <taxon>Bacillati</taxon>
        <taxon>Bacillota</taxon>
        <taxon>Bacilli</taxon>
        <taxon>Bacillales</taxon>
        <taxon>Paenibacillaceae</taxon>
        <taxon>Paenibacillus</taxon>
    </lineage>
</organism>
<dbReference type="Pfam" id="PF13231">
    <property type="entry name" value="PMT_2"/>
    <property type="match status" value="1"/>
</dbReference>
<feature type="transmembrane region" description="Helical" evidence="1">
    <location>
        <begin position="436"/>
        <end position="456"/>
    </location>
</feature>
<keyword evidence="1" id="KW-0472">Membrane</keyword>
<evidence type="ECO:0000256" key="1">
    <source>
        <dbReference type="SAM" id="Phobius"/>
    </source>
</evidence>
<comment type="caution">
    <text evidence="3">The sequence shown here is derived from an EMBL/GenBank/DDBJ whole genome shotgun (WGS) entry which is preliminary data.</text>
</comment>
<name>A0ABM9CU74_9BACL</name>
<dbReference type="Proteomes" id="UP000838324">
    <property type="component" value="Unassembled WGS sequence"/>
</dbReference>
<dbReference type="EMBL" id="CAKMMG010000012">
    <property type="protein sequence ID" value="CAH1222789.1"/>
    <property type="molecule type" value="Genomic_DNA"/>
</dbReference>
<evidence type="ECO:0000313" key="4">
    <source>
        <dbReference type="Proteomes" id="UP000838324"/>
    </source>
</evidence>
<reference evidence="3" key="1">
    <citation type="submission" date="2022-01" db="EMBL/GenBank/DDBJ databases">
        <authorList>
            <person name="Criscuolo A."/>
        </authorList>
    </citation>
    <scope>NUCLEOTIDE SEQUENCE</scope>
    <source>
        <strain evidence="3">CIP111892</strain>
    </source>
</reference>
<proteinExistence type="predicted"/>
<dbReference type="InterPro" id="IPR038731">
    <property type="entry name" value="RgtA/B/C-like"/>
</dbReference>
<sequence length="519" mass="59242">MVRGIQKSLYVILALFIGLFIVSSFFIRAKYSYFVYGDTPVLEKQQLGLFILVIAVVLALSVALYKIGLKLNKFSRKVVIPVVLLCSFGIQLAVIFLFPRLPTDDSQTVLSLALDMLYRGDYSSFETSGYLHMFPFNFSTVLYLKMLLLAFPDNYLTIKIFNILFTLVTTLMIYLLYKQLNTKSKEQDYGILVFAATYIPSLLMSNFIYNDVIATAFLTSALYFAVKFIKRRSLKDIIFAAILLAIGNYFRSIGVIFLITILLSLLFNIRTIGMKKGITALFLTAIVFNVPGWTQNAVLQAANVVDEPVNTNSAPVFMWLNMGINLETFGFWDNRESYSIYQQDANYNKAVSTGLFKEEISNKLSGASLGDLVKMYYKKIIWTWTEGTYQVERYGLGNDGSSGSRGRMVGAVMDSYSYTNAATDLFKGDSNYRSGLLWLLYVLNFLMYGCILVRLIGGIRAGRFEENPIILVVLGFIGFYLLWEIKSRYIYPVYPMLIVLSYMGFKDVYEYMMRRYFTR</sequence>
<keyword evidence="1" id="KW-0812">Transmembrane</keyword>
<dbReference type="RefSeq" id="WP_236337081.1">
    <property type="nucleotide sequence ID" value="NZ_CAKMMG010000012.1"/>
</dbReference>
<accession>A0ABM9CU74</accession>
<keyword evidence="1" id="KW-1133">Transmembrane helix</keyword>
<protein>
    <recommendedName>
        <fullName evidence="2">Glycosyltransferase RgtA/B/C/D-like domain-containing protein</fullName>
    </recommendedName>
</protein>
<evidence type="ECO:0000259" key="2">
    <source>
        <dbReference type="Pfam" id="PF13231"/>
    </source>
</evidence>
<feature type="transmembrane region" description="Helical" evidence="1">
    <location>
        <begin position="489"/>
        <end position="505"/>
    </location>
</feature>
<feature type="transmembrane region" description="Helical" evidence="1">
    <location>
        <begin position="207"/>
        <end position="226"/>
    </location>
</feature>
<feature type="transmembrane region" description="Helical" evidence="1">
    <location>
        <begin position="468"/>
        <end position="483"/>
    </location>
</feature>
<feature type="transmembrane region" description="Helical" evidence="1">
    <location>
        <begin position="160"/>
        <end position="177"/>
    </location>
</feature>
<feature type="domain" description="Glycosyltransferase RgtA/B/C/D-like" evidence="2">
    <location>
        <begin position="150"/>
        <end position="288"/>
    </location>
</feature>
<keyword evidence="4" id="KW-1185">Reference proteome</keyword>
<feature type="transmembrane region" description="Helical" evidence="1">
    <location>
        <begin position="47"/>
        <end position="66"/>
    </location>
</feature>
<evidence type="ECO:0000313" key="3">
    <source>
        <dbReference type="EMBL" id="CAH1222789.1"/>
    </source>
</evidence>
<feature type="transmembrane region" description="Helical" evidence="1">
    <location>
        <begin position="78"/>
        <end position="98"/>
    </location>
</feature>